<protein>
    <recommendedName>
        <fullName evidence="1">Integrase catalytic domain-containing protein</fullName>
    </recommendedName>
</protein>
<dbReference type="PROSITE" id="PS50994">
    <property type="entry name" value="INTEGRASE"/>
    <property type="match status" value="1"/>
</dbReference>
<dbReference type="GO" id="GO:0015074">
    <property type="term" value="P:DNA integration"/>
    <property type="evidence" value="ECO:0007669"/>
    <property type="project" value="InterPro"/>
</dbReference>
<dbReference type="GO" id="GO:0003676">
    <property type="term" value="F:nucleic acid binding"/>
    <property type="evidence" value="ECO:0007669"/>
    <property type="project" value="InterPro"/>
</dbReference>
<organism evidence="2 3">
    <name type="scientific">Vitis vinifera</name>
    <name type="common">Grape</name>
    <dbReference type="NCBI Taxonomy" id="29760"/>
    <lineage>
        <taxon>Eukaryota</taxon>
        <taxon>Viridiplantae</taxon>
        <taxon>Streptophyta</taxon>
        <taxon>Embryophyta</taxon>
        <taxon>Tracheophyta</taxon>
        <taxon>Spermatophyta</taxon>
        <taxon>Magnoliopsida</taxon>
        <taxon>eudicotyledons</taxon>
        <taxon>Gunneridae</taxon>
        <taxon>Pentapetalae</taxon>
        <taxon>rosids</taxon>
        <taxon>Vitales</taxon>
        <taxon>Vitaceae</taxon>
        <taxon>Viteae</taxon>
        <taxon>Vitis</taxon>
    </lineage>
</organism>
<evidence type="ECO:0000313" key="3">
    <source>
        <dbReference type="Proteomes" id="UP000288805"/>
    </source>
</evidence>
<dbReference type="Proteomes" id="UP000288805">
    <property type="component" value="Unassembled WGS sequence"/>
</dbReference>
<comment type="caution">
    <text evidence="2">The sequence shown here is derived from an EMBL/GenBank/DDBJ whole genome shotgun (WGS) entry which is preliminary data.</text>
</comment>
<sequence>MLHWSVELSEYDIASKPQTTLKGQVLTDFVAKFTERVNPDSGKELTQPQQGWWTLYVDTHRATKEQVQGTITMEYQEQLSIGELEVDPNCNIEIDKKDWRIPILKYLLHQAQPSDKREAHKLQARASRYLVIGGHLYRNQLCVDSAYLEIITDNGTQFESWDVEDLCRELHIEHHFSTSGYLQGNGQAEVSNRTI</sequence>
<dbReference type="InterPro" id="IPR036397">
    <property type="entry name" value="RNaseH_sf"/>
</dbReference>
<evidence type="ECO:0000313" key="2">
    <source>
        <dbReference type="EMBL" id="RVW76678.1"/>
    </source>
</evidence>
<dbReference type="EMBL" id="QGNW01000324">
    <property type="protein sequence ID" value="RVW76678.1"/>
    <property type="molecule type" value="Genomic_DNA"/>
</dbReference>
<dbReference type="Gene3D" id="3.30.420.10">
    <property type="entry name" value="Ribonuclease H-like superfamily/Ribonuclease H"/>
    <property type="match status" value="1"/>
</dbReference>
<proteinExistence type="predicted"/>
<feature type="domain" description="Integrase catalytic" evidence="1">
    <location>
        <begin position="84"/>
        <end position="195"/>
    </location>
</feature>
<dbReference type="SUPFAM" id="SSF53098">
    <property type="entry name" value="Ribonuclease H-like"/>
    <property type="match status" value="1"/>
</dbReference>
<dbReference type="PANTHER" id="PTHR48475">
    <property type="entry name" value="RIBONUCLEASE H"/>
    <property type="match status" value="1"/>
</dbReference>
<dbReference type="AlphaFoldDB" id="A0A438GWY1"/>
<evidence type="ECO:0000259" key="1">
    <source>
        <dbReference type="PROSITE" id="PS50994"/>
    </source>
</evidence>
<reference evidence="2 3" key="1">
    <citation type="journal article" date="2018" name="PLoS Genet.">
        <title>Population sequencing reveals clonal diversity and ancestral inbreeding in the grapevine cultivar Chardonnay.</title>
        <authorList>
            <person name="Roach M.J."/>
            <person name="Johnson D.L."/>
            <person name="Bohlmann J."/>
            <person name="van Vuuren H.J."/>
            <person name="Jones S.J."/>
            <person name="Pretorius I.S."/>
            <person name="Schmidt S.A."/>
            <person name="Borneman A.R."/>
        </authorList>
    </citation>
    <scope>NUCLEOTIDE SEQUENCE [LARGE SCALE GENOMIC DNA]</scope>
    <source>
        <strain evidence="3">cv. Chardonnay</strain>
        <tissue evidence="2">Leaf</tissue>
    </source>
</reference>
<name>A0A438GWY1_VITVI</name>
<dbReference type="InterPro" id="IPR001584">
    <property type="entry name" value="Integrase_cat-core"/>
</dbReference>
<dbReference type="InterPro" id="IPR012337">
    <property type="entry name" value="RNaseH-like_sf"/>
</dbReference>
<dbReference type="PANTHER" id="PTHR48475:SF2">
    <property type="entry name" value="RIBONUCLEASE H"/>
    <property type="match status" value="1"/>
</dbReference>
<gene>
    <name evidence="2" type="ORF">CK203_047518</name>
</gene>
<accession>A0A438GWY1</accession>